<dbReference type="Pfam" id="PF02416">
    <property type="entry name" value="TatA_B_E"/>
    <property type="match status" value="1"/>
</dbReference>
<keyword evidence="2" id="KW-0813">Transport</keyword>
<evidence type="ECO:0000256" key="3">
    <source>
        <dbReference type="ARBA" id="ARBA00022475"/>
    </source>
</evidence>
<organism evidence="10 11">
    <name type="scientific">Candidatus Thioglobus autotrophicus</name>
    <dbReference type="NCBI Taxonomy" id="1705394"/>
    <lineage>
        <taxon>Bacteria</taxon>
        <taxon>Pseudomonadati</taxon>
        <taxon>Pseudomonadota</taxon>
        <taxon>Gammaproteobacteria</taxon>
        <taxon>Candidatus Pseudothioglobaceae</taxon>
        <taxon>Candidatus Thioglobus</taxon>
    </lineage>
</organism>
<dbReference type="PRINTS" id="PR01506">
    <property type="entry name" value="TATBPROTEIN"/>
</dbReference>
<dbReference type="EMBL" id="CP010552">
    <property type="protein sequence ID" value="ALE52769.1"/>
    <property type="molecule type" value="Genomic_DNA"/>
</dbReference>
<keyword evidence="3" id="KW-1003">Cell membrane</keyword>
<evidence type="ECO:0000256" key="6">
    <source>
        <dbReference type="ARBA" id="ARBA00022989"/>
    </source>
</evidence>
<reference evidence="10 11" key="1">
    <citation type="journal article" date="2015" name="Genome Announc.">
        <title>Genome Sequence of 'Candidatus Thioglobus autotrophica' Strain EF1, a Chemoautotroph from the SUP05 Clade of Marine Gammaproteobacteria.</title>
        <authorList>
            <person name="Shah V."/>
            <person name="Morris R.M."/>
        </authorList>
    </citation>
    <scope>NUCLEOTIDE SEQUENCE [LARGE SCALE GENOMIC DNA]</scope>
    <source>
        <strain evidence="10 11">EF1</strain>
    </source>
</reference>
<accession>A0A0M4NU53</accession>
<dbReference type="PANTHER" id="PTHR33162:SF1">
    <property type="entry name" value="SEC-INDEPENDENT PROTEIN TRANSLOCASE PROTEIN TATA, CHLOROPLASTIC"/>
    <property type="match status" value="1"/>
</dbReference>
<sequence>MFDVGFWEFALIGVIALIIVGPERMPGIARTAGKYAGKAKRFIAKIQDDVGEELEVDKLKEQLNAMDKDANIVEIFDETKQAISDIKTDVDKTKS</sequence>
<dbReference type="InterPro" id="IPR003369">
    <property type="entry name" value="TatA/B/E"/>
</dbReference>
<dbReference type="KEGG" id="tho:SP60_05855"/>
<gene>
    <name evidence="10" type="ORF">SP60_05855</name>
</gene>
<proteinExistence type="predicted"/>
<evidence type="ECO:0000256" key="2">
    <source>
        <dbReference type="ARBA" id="ARBA00022448"/>
    </source>
</evidence>
<evidence type="ECO:0000313" key="11">
    <source>
        <dbReference type="Proteomes" id="UP000058020"/>
    </source>
</evidence>
<evidence type="ECO:0000256" key="1">
    <source>
        <dbReference type="ARBA" id="ARBA00004167"/>
    </source>
</evidence>
<feature type="transmembrane region" description="Helical" evidence="9">
    <location>
        <begin position="6"/>
        <end position="22"/>
    </location>
</feature>
<keyword evidence="8 9" id="KW-0472">Membrane</keyword>
<evidence type="ECO:0000256" key="5">
    <source>
        <dbReference type="ARBA" id="ARBA00022927"/>
    </source>
</evidence>
<keyword evidence="5" id="KW-0653">Protein transport</keyword>
<dbReference type="Gene3D" id="1.20.5.3310">
    <property type="match status" value="1"/>
</dbReference>
<dbReference type="GO" id="GO:0008320">
    <property type="term" value="F:protein transmembrane transporter activity"/>
    <property type="evidence" value="ECO:0007669"/>
    <property type="project" value="InterPro"/>
</dbReference>
<evidence type="ECO:0000256" key="9">
    <source>
        <dbReference type="SAM" id="Phobius"/>
    </source>
</evidence>
<evidence type="ECO:0000256" key="4">
    <source>
        <dbReference type="ARBA" id="ARBA00022692"/>
    </source>
</evidence>
<name>A0A0M4NU53_9GAMM</name>
<keyword evidence="7" id="KW-0811">Translocation</keyword>
<dbReference type="OrthoDB" id="9816005at2"/>
<dbReference type="NCBIfam" id="TIGR01410">
    <property type="entry name" value="tatB"/>
    <property type="match status" value="1"/>
</dbReference>
<evidence type="ECO:0000256" key="7">
    <source>
        <dbReference type="ARBA" id="ARBA00023010"/>
    </source>
</evidence>
<dbReference type="PANTHER" id="PTHR33162">
    <property type="entry name" value="SEC-INDEPENDENT PROTEIN TRANSLOCASE PROTEIN TATA, CHLOROPLASTIC"/>
    <property type="match status" value="1"/>
</dbReference>
<evidence type="ECO:0000256" key="8">
    <source>
        <dbReference type="ARBA" id="ARBA00023136"/>
    </source>
</evidence>
<protein>
    <submittedName>
        <fullName evidence="10">Preprotein translocase subunit TatA</fullName>
    </submittedName>
</protein>
<keyword evidence="11" id="KW-1185">Reference proteome</keyword>
<evidence type="ECO:0000313" key="10">
    <source>
        <dbReference type="EMBL" id="ALE52769.1"/>
    </source>
</evidence>
<keyword evidence="4 9" id="KW-0812">Transmembrane</keyword>
<keyword evidence="6 9" id="KW-1133">Transmembrane helix</keyword>
<comment type="subcellular location">
    <subcellularLocation>
        <location evidence="1">Membrane</location>
        <topology evidence="1">Single-pass membrane protein</topology>
    </subcellularLocation>
</comment>
<dbReference type="GO" id="GO:0043953">
    <property type="term" value="P:protein transport by the Tat complex"/>
    <property type="evidence" value="ECO:0007669"/>
    <property type="project" value="InterPro"/>
</dbReference>
<dbReference type="RefSeq" id="WP_053951737.1">
    <property type="nucleotide sequence ID" value="NZ_CP010552.1"/>
</dbReference>
<dbReference type="Proteomes" id="UP000058020">
    <property type="component" value="Chromosome"/>
</dbReference>
<dbReference type="STRING" id="1705394.SP60_05855"/>
<dbReference type="GO" id="GO:0016020">
    <property type="term" value="C:membrane"/>
    <property type="evidence" value="ECO:0007669"/>
    <property type="project" value="UniProtKB-SubCell"/>
</dbReference>
<dbReference type="InterPro" id="IPR018448">
    <property type="entry name" value="TatB"/>
</dbReference>
<dbReference type="AlphaFoldDB" id="A0A0M4NU53"/>